<gene>
    <name evidence="1" type="ordered locus">Sde_2748</name>
</gene>
<dbReference type="AlphaFoldDB" id="Q21H21"/>
<dbReference type="KEGG" id="sde:Sde_2748"/>
<organism evidence="1 2">
    <name type="scientific">Saccharophagus degradans (strain 2-40 / ATCC 43961 / DSM 17024)</name>
    <dbReference type="NCBI Taxonomy" id="203122"/>
    <lineage>
        <taxon>Bacteria</taxon>
        <taxon>Pseudomonadati</taxon>
        <taxon>Pseudomonadota</taxon>
        <taxon>Gammaproteobacteria</taxon>
        <taxon>Cellvibrionales</taxon>
        <taxon>Cellvibrionaceae</taxon>
        <taxon>Saccharophagus</taxon>
    </lineage>
</organism>
<evidence type="ECO:0000313" key="1">
    <source>
        <dbReference type="EMBL" id="ABD82008.1"/>
    </source>
</evidence>
<reference evidence="1 2" key="1">
    <citation type="journal article" date="2008" name="PLoS Genet.">
        <title>Complete genome sequence of the complex carbohydrate-degrading marine bacterium, Saccharophagus degradans strain 2-40 T.</title>
        <authorList>
            <person name="Weiner R.M."/>
            <person name="Taylor L.E.II."/>
            <person name="Henrissat B."/>
            <person name="Hauser L."/>
            <person name="Land M."/>
            <person name="Coutinho P.M."/>
            <person name="Rancurel C."/>
            <person name="Saunders E.H."/>
            <person name="Longmire A.G."/>
            <person name="Zhang H."/>
            <person name="Bayer E.A."/>
            <person name="Gilbert H.J."/>
            <person name="Larimer F."/>
            <person name="Zhulin I.B."/>
            <person name="Ekborg N.A."/>
            <person name="Lamed R."/>
            <person name="Richardson P.M."/>
            <person name="Borovok I."/>
            <person name="Hutcheson S."/>
        </authorList>
    </citation>
    <scope>NUCLEOTIDE SEQUENCE [LARGE SCALE GENOMIC DNA]</scope>
    <source>
        <strain evidence="2">2-40 / ATCC 43961 / DSM 17024</strain>
    </source>
</reference>
<keyword evidence="2" id="KW-1185">Reference proteome</keyword>
<dbReference type="GeneID" id="98614405"/>
<accession>Q21H21</accession>
<evidence type="ECO:0000313" key="2">
    <source>
        <dbReference type="Proteomes" id="UP000001947"/>
    </source>
</evidence>
<proteinExistence type="predicted"/>
<sequence length="758" mass="86662">MYSFKLKLKDQKTLVLFTAQLEGDDGHYGYLIDKIIKRNGEPYSQILFLCPDYLWPKIGSMLNSSSSELVSNITRISQVKQINFYVFDGYADLKHCREILNNSSSPTETNKLKHDIITQGLLALIEHRKDKVIQKAPSGTVFQKPSGDKFSEFIKASELAVGFSENQFVAFALLAHRPRRECKHAIQHIWIDTSSIASYVEALIYFITKFNEDTFKPLQYHSFQSYGEGDSEGYKTCTPQVKDNVWVIISASRTNNLGVSIYEEWQGLKHDQIITLLSYTDSKGIMQPLCGSDREPSHEAFRSGDNIVVNISKFSDAHTQAAKHGYEMPVKIVGENFTAQVKDPTTVLLKKVHGPAEIRNFIEPNKHSKNLRVHCFRQKKLRPIFFDFEAFTKNEDAFKKEYLDWLRKIVKWYVPRPISAVIFDKNDSASCLLHKQLCDEFNFLKNIKKIDINTLESLDHDGAIIALLPVMTRGNSLIKLNSDLRLIGHKGQRIFITPFAITPSKRDYIAFESSLTFGPKGLKYQFLNFRRVFIGHQEEKTSWAQEYEVISGFSNQKWQLRKKTLESRSSGLISDIGISCDPESTKLAFNQDFAFWAPEYDAHKVNPSAVYLTVSAILQNLRETPPVTTGSDSLYAQVYQHSVLAPSNFSRFNDPLLQSCLWRCAYSRELDYRYQDDLSRAFSDIVTRLAQCRANGDHNATLDILIGIATQKIQLSKSSLQNLINSLRHILTSHEEYIEVLDFIENDFKHHSSGTKVI</sequence>
<dbReference type="eggNOG" id="ENOG5031FBF">
    <property type="taxonomic scope" value="Bacteria"/>
</dbReference>
<dbReference type="EMBL" id="CP000282">
    <property type="protein sequence ID" value="ABD82008.1"/>
    <property type="molecule type" value="Genomic_DNA"/>
</dbReference>
<dbReference type="RefSeq" id="WP_011469225.1">
    <property type="nucleotide sequence ID" value="NC_007912.1"/>
</dbReference>
<protein>
    <submittedName>
        <fullName evidence="1">Uncharacterized protein</fullName>
    </submittedName>
</protein>
<dbReference type="Proteomes" id="UP000001947">
    <property type="component" value="Chromosome"/>
</dbReference>
<dbReference type="HOGENOM" id="CLU_022123_0_0_6"/>
<dbReference type="OrthoDB" id="791936at2"/>
<name>Q21H21_SACD2</name>